<dbReference type="AlphaFoldDB" id="A0A6C2U4Z0"/>
<organism evidence="1 2">
    <name type="scientific">Pontiella desulfatans</name>
    <dbReference type="NCBI Taxonomy" id="2750659"/>
    <lineage>
        <taxon>Bacteria</taxon>
        <taxon>Pseudomonadati</taxon>
        <taxon>Kiritimatiellota</taxon>
        <taxon>Kiritimatiellia</taxon>
        <taxon>Kiritimatiellales</taxon>
        <taxon>Pontiellaceae</taxon>
        <taxon>Pontiella</taxon>
    </lineage>
</organism>
<reference evidence="1 2" key="1">
    <citation type="submission" date="2019-04" db="EMBL/GenBank/DDBJ databases">
        <authorList>
            <person name="Van Vliet M D."/>
        </authorList>
    </citation>
    <scope>NUCLEOTIDE SEQUENCE [LARGE SCALE GENOMIC DNA]</scope>
    <source>
        <strain evidence="1 2">F1</strain>
    </source>
</reference>
<evidence type="ECO:0000313" key="1">
    <source>
        <dbReference type="EMBL" id="VGO15050.1"/>
    </source>
</evidence>
<dbReference type="RefSeq" id="WP_168442373.1">
    <property type="nucleotide sequence ID" value="NZ_CAAHFG010000002.1"/>
</dbReference>
<dbReference type="Proteomes" id="UP000366872">
    <property type="component" value="Unassembled WGS sequence"/>
</dbReference>
<protein>
    <submittedName>
        <fullName evidence="1">Uncharacterized protein</fullName>
    </submittedName>
</protein>
<gene>
    <name evidence="1" type="ORF">PDESU_03630</name>
</gene>
<sequence>MSYSQYNNPCNPCTTGIGLLDDQRRRIEEDLRLAQEFDRYYRVRDGHRPHLR</sequence>
<accession>A0A6C2U4Z0</accession>
<name>A0A6C2U4Z0_PONDE</name>
<keyword evidence="2" id="KW-1185">Reference proteome</keyword>
<dbReference type="EMBL" id="CAAHFG010000002">
    <property type="protein sequence ID" value="VGO15050.1"/>
    <property type="molecule type" value="Genomic_DNA"/>
</dbReference>
<evidence type="ECO:0000313" key="2">
    <source>
        <dbReference type="Proteomes" id="UP000366872"/>
    </source>
</evidence>
<proteinExistence type="predicted"/>